<evidence type="ECO:0000313" key="3">
    <source>
        <dbReference type="EMBL" id="MED6216160.1"/>
    </source>
</evidence>
<feature type="region of interest" description="Disordered" evidence="1">
    <location>
        <begin position="55"/>
        <end position="75"/>
    </location>
</feature>
<dbReference type="Proteomes" id="UP001341840">
    <property type="component" value="Unassembled WGS sequence"/>
</dbReference>
<feature type="region of interest" description="Disordered" evidence="1">
    <location>
        <begin position="107"/>
        <end position="130"/>
    </location>
</feature>
<feature type="region of interest" description="Disordered" evidence="1">
    <location>
        <begin position="189"/>
        <end position="209"/>
    </location>
</feature>
<feature type="region of interest" description="Disordered" evidence="1">
    <location>
        <begin position="145"/>
        <end position="166"/>
    </location>
</feature>
<feature type="compositionally biased region" description="Basic and acidic residues" evidence="1">
    <location>
        <begin position="120"/>
        <end position="130"/>
    </location>
</feature>
<comment type="caution">
    <text evidence="3">The sequence shown here is derived from an EMBL/GenBank/DDBJ whole genome shotgun (WGS) entry which is preliminary data.</text>
</comment>
<proteinExistence type="predicted"/>
<feature type="chain" id="PRO_5045176273" evidence="2">
    <location>
        <begin position="27"/>
        <end position="209"/>
    </location>
</feature>
<reference evidence="3 4" key="1">
    <citation type="journal article" date="2023" name="Plants (Basel)">
        <title>Bridging the Gap: Combining Genomics and Transcriptomics Approaches to Understand Stylosanthes scabra, an Orphan Legume from the Brazilian Caatinga.</title>
        <authorList>
            <person name="Ferreira-Neto J.R.C."/>
            <person name="da Silva M.D."/>
            <person name="Binneck E."/>
            <person name="de Melo N.F."/>
            <person name="da Silva R.H."/>
            <person name="de Melo A.L.T.M."/>
            <person name="Pandolfi V."/>
            <person name="Bustamante F.O."/>
            <person name="Brasileiro-Vidal A.C."/>
            <person name="Benko-Iseppon A.M."/>
        </authorList>
    </citation>
    <scope>NUCLEOTIDE SEQUENCE [LARGE SCALE GENOMIC DNA]</scope>
    <source>
        <tissue evidence="3">Leaves</tissue>
    </source>
</reference>
<feature type="compositionally biased region" description="Basic and acidic residues" evidence="1">
    <location>
        <begin position="193"/>
        <end position="209"/>
    </location>
</feature>
<gene>
    <name evidence="3" type="ORF">PIB30_005042</name>
</gene>
<sequence length="209" mass="24441">MTSSFKTYIFSFVLLLAFVLSSHVLTHELPQEDINDEEVNPIEELTNDLSIKYNPKALIGPQPNDEYDEDYGDGSRGSRCYGDHWKGSDNDDDDDCDDYDDDSDDDTYYTNPHHYHNHRRYDDHSDEKYYTDPRNYHNHHHLKGHSSEFVHSQSSNLHNTKLKPNNWDESIKKHSKIMDIPSKFDFWSSIPHKGGDKKGNEEVNKKTMS</sequence>
<evidence type="ECO:0000256" key="2">
    <source>
        <dbReference type="SAM" id="SignalP"/>
    </source>
</evidence>
<keyword evidence="2" id="KW-0732">Signal</keyword>
<name>A0ABU6Z0M9_9FABA</name>
<accession>A0ABU6Z0M9</accession>
<dbReference type="EMBL" id="JASCZI010271870">
    <property type="protein sequence ID" value="MED6216160.1"/>
    <property type="molecule type" value="Genomic_DNA"/>
</dbReference>
<feature type="compositionally biased region" description="Polar residues" evidence="1">
    <location>
        <begin position="149"/>
        <end position="163"/>
    </location>
</feature>
<protein>
    <submittedName>
        <fullName evidence="3">Uncharacterized protein</fullName>
    </submittedName>
</protein>
<feature type="signal peptide" evidence="2">
    <location>
        <begin position="1"/>
        <end position="26"/>
    </location>
</feature>
<evidence type="ECO:0000256" key="1">
    <source>
        <dbReference type="SAM" id="MobiDB-lite"/>
    </source>
</evidence>
<keyword evidence="4" id="KW-1185">Reference proteome</keyword>
<evidence type="ECO:0000313" key="4">
    <source>
        <dbReference type="Proteomes" id="UP001341840"/>
    </source>
</evidence>
<organism evidence="3 4">
    <name type="scientific">Stylosanthes scabra</name>
    <dbReference type="NCBI Taxonomy" id="79078"/>
    <lineage>
        <taxon>Eukaryota</taxon>
        <taxon>Viridiplantae</taxon>
        <taxon>Streptophyta</taxon>
        <taxon>Embryophyta</taxon>
        <taxon>Tracheophyta</taxon>
        <taxon>Spermatophyta</taxon>
        <taxon>Magnoliopsida</taxon>
        <taxon>eudicotyledons</taxon>
        <taxon>Gunneridae</taxon>
        <taxon>Pentapetalae</taxon>
        <taxon>rosids</taxon>
        <taxon>fabids</taxon>
        <taxon>Fabales</taxon>
        <taxon>Fabaceae</taxon>
        <taxon>Papilionoideae</taxon>
        <taxon>50 kb inversion clade</taxon>
        <taxon>dalbergioids sensu lato</taxon>
        <taxon>Dalbergieae</taxon>
        <taxon>Pterocarpus clade</taxon>
        <taxon>Stylosanthes</taxon>
    </lineage>
</organism>